<accession>A0A1E4SAG2</accession>
<organism evidence="1 3">
    <name type="scientific">Cyberlindnera jadinii (strain ATCC 18201 / CBS 1600 / BCRC 20928 / JCM 3617 / NBRC 0987 / NRRL Y-1542)</name>
    <name type="common">Torula yeast</name>
    <name type="synonym">Candida utilis</name>
    <dbReference type="NCBI Taxonomy" id="983966"/>
    <lineage>
        <taxon>Eukaryota</taxon>
        <taxon>Fungi</taxon>
        <taxon>Dikarya</taxon>
        <taxon>Ascomycota</taxon>
        <taxon>Saccharomycotina</taxon>
        <taxon>Saccharomycetes</taxon>
        <taxon>Phaffomycetales</taxon>
        <taxon>Phaffomycetaceae</taxon>
        <taxon>Cyberlindnera</taxon>
    </lineage>
</organism>
<name>A0A0H5C0H0_CYBJN</name>
<evidence type="ECO:0000313" key="4">
    <source>
        <dbReference type="Proteomes" id="UP000094389"/>
    </source>
</evidence>
<gene>
    <name evidence="1" type="ORF">BN1211_1163</name>
    <name evidence="2" type="ORF">CYBJADRAFT_13509</name>
</gene>
<dbReference type="RefSeq" id="XP_020073549.1">
    <property type="nucleotide sequence ID" value="XM_020213125.1"/>
</dbReference>
<reference evidence="1" key="1">
    <citation type="submission" date="2014-12" db="EMBL/GenBank/DDBJ databases">
        <authorList>
            <person name="Jaenicke S."/>
        </authorList>
    </citation>
    <scope>NUCLEOTIDE SEQUENCE [LARGE SCALE GENOMIC DNA]</scope>
    <source>
        <strain evidence="1">CBS1600</strain>
    </source>
</reference>
<accession>A0A0H5C0H0</accession>
<sequence length="150" mass="16662">MGPREVLITSRLIAQVPKQLLHHGTATNVEILGVYFEYPVPPSFASPRGTFNGMNKHRPAVSVYIPLQRQQSVHGNQSIRRQLQIYNTLSSNTPSCSLTVSRMLHPDCVIKPQLVPSPHLSFTTTHAWLLCFCCLRTVVSHLSKSSDACA</sequence>
<dbReference type="Proteomes" id="UP000038830">
    <property type="component" value="Unassembled WGS sequence"/>
</dbReference>
<evidence type="ECO:0000313" key="1">
    <source>
        <dbReference type="EMBL" id="CEP21136.1"/>
    </source>
</evidence>
<dbReference type="AlphaFoldDB" id="A0A0H5C0H0"/>
<dbReference type="EMBL" id="CDQK01000001">
    <property type="protein sequence ID" value="CEP21136.1"/>
    <property type="molecule type" value="Genomic_DNA"/>
</dbReference>
<evidence type="ECO:0000313" key="2">
    <source>
        <dbReference type="EMBL" id="ODV76510.1"/>
    </source>
</evidence>
<proteinExistence type="predicted"/>
<protein>
    <submittedName>
        <fullName evidence="1">Uncharacterized protein</fullName>
    </submittedName>
</protein>
<reference evidence="3" key="2">
    <citation type="journal article" date="2015" name="J. Biotechnol.">
        <title>The structure of the Cyberlindnera jadinii genome and its relation to Candida utilis analyzed by the occurrence of single nucleotide polymorphisms.</title>
        <authorList>
            <person name="Rupp O."/>
            <person name="Brinkrolf K."/>
            <person name="Buerth C."/>
            <person name="Kunigo M."/>
            <person name="Schneider J."/>
            <person name="Jaenicke S."/>
            <person name="Goesmann A."/>
            <person name="Puehler A."/>
            <person name="Jaeger K.-E."/>
            <person name="Ernst J.F."/>
        </authorList>
    </citation>
    <scope>NUCLEOTIDE SEQUENCE [LARGE SCALE GENOMIC DNA]</scope>
    <source>
        <strain evidence="3">ATCC 18201 / CBS 1600 / BCRC 20928 / JCM 3617 / NBRC 0987 / NRRL Y-1542</strain>
    </source>
</reference>
<dbReference type="GeneID" id="30987521"/>
<keyword evidence="4" id="KW-1185">Reference proteome</keyword>
<evidence type="ECO:0000313" key="3">
    <source>
        <dbReference type="Proteomes" id="UP000038830"/>
    </source>
</evidence>
<reference evidence="2 4" key="3">
    <citation type="journal article" date="2016" name="Proc. Natl. Acad. Sci. U.S.A.">
        <title>Comparative genomics of biotechnologically important yeasts.</title>
        <authorList>
            <person name="Riley R."/>
            <person name="Haridas S."/>
            <person name="Wolfe K.H."/>
            <person name="Lopes M.R."/>
            <person name="Hittinger C.T."/>
            <person name="Goeker M."/>
            <person name="Salamov A.A."/>
            <person name="Wisecaver J.H."/>
            <person name="Long T.M."/>
            <person name="Calvey C.H."/>
            <person name="Aerts A.L."/>
            <person name="Barry K.W."/>
            <person name="Choi C."/>
            <person name="Clum A."/>
            <person name="Coughlan A.Y."/>
            <person name="Deshpande S."/>
            <person name="Douglass A.P."/>
            <person name="Hanson S.J."/>
            <person name="Klenk H.-P."/>
            <person name="LaButti K.M."/>
            <person name="Lapidus A."/>
            <person name="Lindquist E.A."/>
            <person name="Lipzen A.M."/>
            <person name="Meier-Kolthoff J.P."/>
            <person name="Ohm R.A."/>
            <person name="Otillar R.P."/>
            <person name="Pangilinan J.L."/>
            <person name="Peng Y."/>
            <person name="Rokas A."/>
            <person name="Rosa C.A."/>
            <person name="Scheuner C."/>
            <person name="Sibirny A.A."/>
            <person name="Slot J.C."/>
            <person name="Stielow J.B."/>
            <person name="Sun H."/>
            <person name="Kurtzman C.P."/>
            <person name="Blackwell M."/>
            <person name="Grigoriev I.V."/>
            <person name="Jeffries T.W."/>
        </authorList>
    </citation>
    <scope>NUCLEOTIDE SEQUENCE [LARGE SCALE GENOMIC DNA]</scope>
    <source>
        <strain evidence="4">ATCC 18201 / CBS 1600 / BCRC 20928 / JCM 3617 / NBRC 0987 / NRRL Y-1542</strain>
        <strain evidence="2">NRRL Y-1542</strain>
    </source>
</reference>
<dbReference type="Proteomes" id="UP000094389">
    <property type="component" value="Unassembled WGS sequence"/>
</dbReference>
<dbReference type="EMBL" id="KV453925">
    <property type="protein sequence ID" value="ODV76510.1"/>
    <property type="molecule type" value="Genomic_DNA"/>
</dbReference>